<accession>A0AAW0HNK1</accession>
<feature type="compositionally biased region" description="Low complexity" evidence="1">
    <location>
        <begin position="13"/>
        <end position="22"/>
    </location>
</feature>
<gene>
    <name evidence="2" type="ORF">U0070_005737</name>
</gene>
<feature type="region of interest" description="Disordered" evidence="1">
    <location>
        <begin position="1"/>
        <end position="22"/>
    </location>
</feature>
<evidence type="ECO:0000313" key="2">
    <source>
        <dbReference type="EMBL" id="KAK7803190.1"/>
    </source>
</evidence>
<reference evidence="2 3" key="1">
    <citation type="journal article" date="2023" name="bioRxiv">
        <title>Conserved and derived expression patterns and positive selection on dental genes reveal complex evolutionary context of ever-growing rodent molars.</title>
        <authorList>
            <person name="Calamari Z.T."/>
            <person name="Song A."/>
            <person name="Cohen E."/>
            <person name="Akter M."/>
            <person name="Roy R.D."/>
            <person name="Hallikas O."/>
            <person name="Christensen M.M."/>
            <person name="Li P."/>
            <person name="Marangoni P."/>
            <person name="Jernvall J."/>
            <person name="Klein O.D."/>
        </authorList>
    </citation>
    <scope>NUCLEOTIDE SEQUENCE [LARGE SCALE GENOMIC DNA]</scope>
    <source>
        <strain evidence="2">V071</strain>
    </source>
</reference>
<feature type="region of interest" description="Disordered" evidence="1">
    <location>
        <begin position="35"/>
        <end position="72"/>
    </location>
</feature>
<proteinExistence type="predicted"/>
<feature type="compositionally biased region" description="Basic residues" evidence="1">
    <location>
        <begin position="63"/>
        <end position="72"/>
    </location>
</feature>
<evidence type="ECO:0008006" key="4">
    <source>
        <dbReference type="Google" id="ProtNLM"/>
    </source>
</evidence>
<evidence type="ECO:0000256" key="1">
    <source>
        <dbReference type="SAM" id="MobiDB-lite"/>
    </source>
</evidence>
<sequence>MHLAKKHSKDLQKVQANKAKAKNVYTEAAVRALGKPKAVKPTVPKGPGSKLSHLASITLPKVQKQKLHGQGS</sequence>
<dbReference type="EMBL" id="JBBHLL010000430">
    <property type="protein sequence ID" value="KAK7803190.1"/>
    <property type="molecule type" value="Genomic_DNA"/>
</dbReference>
<keyword evidence="3" id="KW-1185">Reference proteome</keyword>
<organism evidence="2 3">
    <name type="scientific">Myodes glareolus</name>
    <name type="common">Bank vole</name>
    <name type="synonym">Clethrionomys glareolus</name>
    <dbReference type="NCBI Taxonomy" id="447135"/>
    <lineage>
        <taxon>Eukaryota</taxon>
        <taxon>Metazoa</taxon>
        <taxon>Chordata</taxon>
        <taxon>Craniata</taxon>
        <taxon>Vertebrata</taxon>
        <taxon>Euteleostomi</taxon>
        <taxon>Mammalia</taxon>
        <taxon>Eutheria</taxon>
        <taxon>Euarchontoglires</taxon>
        <taxon>Glires</taxon>
        <taxon>Rodentia</taxon>
        <taxon>Myomorpha</taxon>
        <taxon>Muroidea</taxon>
        <taxon>Cricetidae</taxon>
        <taxon>Arvicolinae</taxon>
        <taxon>Myodes</taxon>
    </lineage>
</organism>
<name>A0AAW0HNK1_MYOGA</name>
<dbReference type="AlphaFoldDB" id="A0AAW0HNK1"/>
<dbReference type="Proteomes" id="UP001488838">
    <property type="component" value="Unassembled WGS sequence"/>
</dbReference>
<protein>
    <recommendedName>
        <fullName evidence="4">60S ribosomal protein L29</fullName>
    </recommendedName>
</protein>
<comment type="caution">
    <text evidence="2">The sequence shown here is derived from an EMBL/GenBank/DDBJ whole genome shotgun (WGS) entry which is preliminary data.</text>
</comment>
<evidence type="ECO:0000313" key="3">
    <source>
        <dbReference type="Proteomes" id="UP001488838"/>
    </source>
</evidence>